<dbReference type="RefSeq" id="WP_248478350.1">
    <property type="nucleotide sequence ID" value="NZ_JALPRF010000003.1"/>
</dbReference>
<comment type="caution">
    <text evidence="2">The sequence shown here is derived from an EMBL/GenBank/DDBJ whole genome shotgun (WGS) entry which is preliminary data.</text>
</comment>
<reference evidence="2 3" key="1">
    <citation type="submission" date="2022-04" db="EMBL/GenBank/DDBJ databases">
        <title>Spirosoma sp. strain RP8 genome sequencing and assembly.</title>
        <authorList>
            <person name="Jung Y."/>
        </authorList>
    </citation>
    <scope>NUCLEOTIDE SEQUENCE [LARGE SCALE GENOMIC DNA]</scope>
    <source>
        <strain evidence="2 3">RP8</strain>
    </source>
</reference>
<gene>
    <name evidence="2" type="ORF">M0L20_17850</name>
</gene>
<protein>
    <submittedName>
        <fullName evidence="2">META domain-containing protein</fullName>
    </submittedName>
</protein>
<organism evidence="2 3">
    <name type="scientific">Spirosoma liriopis</name>
    <dbReference type="NCBI Taxonomy" id="2937440"/>
    <lineage>
        <taxon>Bacteria</taxon>
        <taxon>Pseudomonadati</taxon>
        <taxon>Bacteroidota</taxon>
        <taxon>Cytophagia</taxon>
        <taxon>Cytophagales</taxon>
        <taxon>Cytophagaceae</taxon>
        <taxon>Spirosoma</taxon>
    </lineage>
</organism>
<keyword evidence="3" id="KW-1185">Reference proteome</keyword>
<dbReference type="InterPro" id="IPR005184">
    <property type="entry name" value="DUF306_Meta_HslJ"/>
</dbReference>
<dbReference type="Pfam" id="PF03724">
    <property type="entry name" value="META"/>
    <property type="match status" value="1"/>
</dbReference>
<accession>A0ABT0HNI6</accession>
<evidence type="ECO:0000313" key="2">
    <source>
        <dbReference type="EMBL" id="MCK8493736.1"/>
    </source>
</evidence>
<evidence type="ECO:0000313" key="3">
    <source>
        <dbReference type="Proteomes" id="UP001202180"/>
    </source>
</evidence>
<evidence type="ECO:0000259" key="1">
    <source>
        <dbReference type="Pfam" id="PF03724"/>
    </source>
</evidence>
<name>A0ABT0HNI6_9BACT</name>
<sequence>MTLLKATRRLSLAALVGLGLSNCNTTRDVDPVDAASSSTVQAMRASFGSLAGEWVLTNYKNQPLPPTLQSRTTLVLKKESDDNLTVGGRSFVNYYGGSFLLDETKGLIVSAQGIYSTKIGGSPETMQAENDYYANLGKATYFEFDQNGQLRLYTGPKEDASTEVLYFTKK</sequence>
<feature type="domain" description="DUF306" evidence="1">
    <location>
        <begin position="52"/>
        <end position="155"/>
    </location>
</feature>
<proteinExistence type="predicted"/>
<dbReference type="EMBL" id="JALPRF010000003">
    <property type="protein sequence ID" value="MCK8493736.1"/>
    <property type="molecule type" value="Genomic_DNA"/>
</dbReference>
<dbReference type="Gene3D" id="2.40.128.270">
    <property type="match status" value="1"/>
</dbReference>
<dbReference type="Proteomes" id="UP001202180">
    <property type="component" value="Unassembled WGS sequence"/>
</dbReference>
<dbReference type="InterPro" id="IPR038670">
    <property type="entry name" value="HslJ-like_sf"/>
</dbReference>